<keyword evidence="11" id="KW-1185">Reference proteome</keyword>
<dbReference type="EMBL" id="SRLH01000005">
    <property type="protein sequence ID" value="TGD57598.1"/>
    <property type="molecule type" value="Genomic_DNA"/>
</dbReference>
<dbReference type="UniPathway" id="UPA00219"/>
<keyword evidence="4 7" id="KW-0133">Cell shape</keyword>
<dbReference type="Pfam" id="PF20142">
    <property type="entry name" value="Scaffold"/>
    <property type="match status" value="1"/>
</dbReference>
<feature type="active site" description="Nucleophile" evidence="7">
    <location>
        <position position="438"/>
    </location>
</feature>
<dbReference type="InterPro" id="IPR036365">
    <property type="entry name" value="PGBD-like_sf"/>
</dbReference>
<dbReference type="GO" id="GO:0009252">
    <property type="term" value="P:peptidoglycan biosynthetic process"/>
    <property type="evidence" value="ECO:0007669"/>
    <property type="project" value="UniProtKB-UniPathway"/>
</dbReference>
<dbReference type="GO" id="GO:0016740">
    <property type="term" value="F:transferase activity"/>
    <property type="evidence" value="ECO:0007669"/>
    <property type="project" value="UniProtKB-KW"/>
</dbReference>
<dbReference type="InterPro" id="IPR005490">
    <property type="entry name" value="LD_TPept_cat_dom"/>
</dbReference>
<dbReference type="AlphaFoldDB" id="A0A4Z0L5Q7"/>
<dbReference type="Pfam" id="PF03734">
    <property type="entry name" value="YkuD"/>
    <property type="match status" value="1"/>
</dbReference>
<dbReference type="Proteomes" id="UP000297407">
    <property type="component" value="Unassembled WGS sequence"/>
</dbReference>
<accession>A0A4Z0L5Q7</accession>
<comment type="similarity">
    <text evidence="2">Belongs to the YkuD family.</text>
</comment>
<dbReference type="InterPro" id="IPR052905">
    <property type="entry name" value="LD-transpeptidase_YkuD-like"/>
</dbReference>
<evidence type="ECO:0000256" key="1">
    <source>
        <dbReference type="ARBA" id="ARBA00004752"/>
    </source>
</evidence>
<dbReference type="OrthoDB" id="9778545at2"/>
<evidence type="ECO:0000256" key="5">
    <source>
        <dbReference type="ARBA" id="ARBA00022984"/>
    </source>
</evidence>
<evidence type="ECO:0000256" key="8">
    <source>
        <dbReference type="SAM" id="SignalP"/>
    </source>
</evidence>
<evidence type="ECO:0000256" key="4">
    <source>
        <dbReference type="ARBA" id="ARBA00022960"/>
    </source>
</evidence>
<feature type="domain" description="L,D-TPase catalytic" evidence="9">
    <location>
        <begin position="309"/>
        <end position="464"/>
    </location>
</feature>
<keyword evidence="8" id="KW-0732">Signal</keyword>
<comment type="caution">
    <text evidence="10">The sequence shown here is derived from an EMBL/GenBank/DDBJ whole genome shotgun (WGS) entry which is preliminary data.</text>
</comment>
<reference evidence="10 11" key="1">
    <citation type="submission" date="2019-04" db="EMBL/GenBank/DDBJ databases">
        <title>Flavobacterium sp. strain DS2-A Genome sequencing and assembly.</title>
        <authorList>
            <person name="Kim I."/>
        </authorList>
    </citation>
    <scope>NUCLEOTIDE SEQUENCE [LARGE SCALE GENOMIC DNA]</scope>
    <source>
        <strain evidence="10 11">DS2-A</strain>
    </source>
</reference>
<dbReference type="RefSeq" id="WP_135526637.1">
    <property type="nucleotide sequence ID" value="NZ_SRLH01000005.1"/>
</dbReference>
<evidence type="ECO:0000313" key="11">
    <source>
        <dbReference type="Proteomes" id="UP000297407"/>
    </source>
</evidence>
<dbReference type="SUPFAM" id="SSF141523">
    <property type="entry name" value="L,D-transpeptidase catalytic domain-like"/>
    <property type="match status" value="1"/>
</dbReference>
<name>A0A4Z0L5Q7_9FLAO</name>
<gene>
    <name evidence="10" type="ORF">E4635_10430</name>
</gene>
<dbReference type="PROSITE" id="PS51257">
    <property type="entry name" value="PROKAR_LIPOPROTEIN"/>
    <property type="match status" value="1"/>
</dbReference>
<dbReference type="InterPro" id="IPR045380">
    <property type="entry name" value="LD_TPept_scaffold_dom"/>
</dbReference>
<dbReference type="GO" id="GO:0004180">
    <property type="term" value="F:carboxypeptidase activity"/>
    <property type="evidence" value="ECO:0007669"/>
    <property type="project" value="UniProtKB-ARBA"/>
</dbReference>
<dbReference type="GO" id="GO:0071555">
    <property type="term" value="P:cell wall organization"/>
    <property type="evidence" value="ECO:0007669"/>
    <property type="project" value="UniProtKB-UniRule"/>
</dbReference>
<evidence type="ECO:0000256" key="7">
    <source>
        <dbReference type="PROSITE-ProRule" id="PRU01373"/>
    </source>
</evidence>
<dbReference type="PANTHER" id="PTHR41533:SF1">
    <property type="entry name" value="L,D-TRANSPEPTIDASE YCBB-RELATED"/>
    <property type="match status" value="1"/>
</dbReference>
<evidence type="ECO:0000259" key="9">
    <source>
        <dbReference type="PROSITE" id="PS52029"/>
    </source>
</evidence>
<feature type="active site" description="Proton donor/acceptor" evidence="7">
    <location>
        <position position="419"/>
    </location>
</feature>
<proteinExistence type="inferred from homology"/>
<evidence type="ECO:0000313" key="10">
    <source>
        <dbReference type="EMBL" id="TGD57598.1"/>
    </source>
</evidence>
<dbReference type="PROSITE" id="PS52029">
    <property type="entry name" value="LD_TPASE"/>
    <property type="match status" value="1"/>
</dbReference>
<dbReference type="PANTHER" id="PTHR41533">
    <property type="entry name" value="L,D-TRANSPEPTIDASE HI_1667-RELATED"/>
    <property type="match status" value="1"/>
</dbReference>
<dbReference type="Gene3D" id="2.40.440.10">
    <property type="entry name" value="L,D-transpeptidase catalytic domain-like"/>
    <property type="match status" value="1"/>
</dbReference>
<keyword evidence="6 7" id="KW-0961">Cell wall biogenesis/degradation</keyword>
<feature type="signal peptide" evidence="8">
    <location>
        <begin position="1"/>
        <end position="17"/>
    </location>
</feature>
<evidence type="ECO:0000256" key="3">
    <source>
        <dbReference type="ARBA" id="ARBA00022679"/>
    </source>
</evidence>
<sequence>MRKTIAFLIFAFSGSFAVISCKKESNEALVHDNSVFDSAEITGFFAKYPDFKEYKEDINELYKKHQYHYIWFDKGEVTEFADAVYNQVNQISTEGIPSKLPYKEQIDSIFYGNEENTVPDANTELLLSSMYFFYAKKVYQGLDTKDSKKTGWFLPREKMSYVAYLDTLMKDPKLLQKDISEMIPLYYNLKKGLQHYRDIDKKGGWKPITMDSLAKPLQPGDSAATIAQVRERLFVSGELGKNSKSPVFDTDLLEAVKAYEKKNSLKPNHRITPALVQDLNIPVEERIKTIMVNMERCRWISPDFIKDGEYIAVNIPSFRMRYVKKGKLRLESNVVVGKEMNKTVVFSGKMSYLVFSPYWNLPKSIIEKEVKPGMQKDRQYLEKQGMEWNNGLVRQKPGPKNSLGLVKFMFPNSNNIYLHDTPSKGLFNKESRALSHGCVRVEKAAELANAILEEDRKWTPEKISEAMNGGKEMTYPLQKKIPVYIAYFTATADEEGNVSFYEDVYQRDGKLATLLYND</sequence>
<organism evidence="10 11">
    <name type="scientific">Flavobacterium humi</name>
    <dbReference type="NCBI Taxonomy" id="2562683"/>
    <lineage>
        <taxon>Bacteria</taxon>
        <taxon>Pseudomonadati</taxon>
        <taxon>Bacteroidota</taxon>
        <taxon>Flavobacteriia</taxon>
        <taxon>Flavobacteriales</taxon>
        <taxon>Flavobacteriaceae</taxon>
        <taxon>Flavobacterium</taxon>
    </lineage>
</organism>
<evidence type="ECO:0000256" key="6">
    <source>
        <dbReference type="ARBA" id="ARBA00023316"/>
    </source>
</evidence>
<dbReference type="SUPFAM" id="SSF47090">
    <property type="entry name" value="PGBD-like"/>
    <property type="match status" value="1"/>
</dbReference>
<keyword evidence="5 7" id="KW-0573">Peptidoglycan synthesis</keyword>
<evidence type="ECO:0000256" key="2">
    <source>
        <dbReference type="ARBA" id="ARBA00005992"/>
    </source>
</evidence>
<comment type="pathway">
    <text evidence="1 7">Cell wall biogenesis; peptidoglycan biosynthesis.</text>
</comment>
<dbReference type="GO" id="GO:0008360">
    <property type="term" value="P:regulation of cell shape"/>
    <property type="evidence" value="ECO:0007669"/>
    <property type="project" value="UniProtKB-UniRule"/>
</dbReference>
<dbReference type="InterPro" id="IPR038063">
    <property type="entry name" value="Transpep_catalytic_dom"/>
</dbReference>
<keyword evidence="3" id="KW-0808">Transferase</keyword>
<dbReference type="CDD" id="cd16913">
    <property type="entry name" value="YkuD_like"/>
    <property type="match status" value="1"/>
</dbReference>
<feature type="chain" id="PRO_5021417718" evidence="8">
    <location>
        <begin position="18"/>
        <end position="518"/>
    </location>
</feature>
<protein>
    <submittedName>
        <fullName evidence="10">L,D-transpeptidase</fullName>
    </submittedName>
</protein>